<dbReference type="SUPFAM" id="SSF51905">
    <property type="entry name" value="FAD/NAD(P)-binding domain"/>
    <property type="match status" value="1"/>
</dbReference>
<dbReference type="Proteomes" id="UP000697107">
    <property type="component" value="Unassembled WGS sequence"/>
</dbReference>
<dbReference type="PRINTS" id="PR00368">
    <property type="entry name" value="FADPNR"/>
</dbReference>
<dbReference type="GO" id="GO:0050660">
    <property type="term" value="F:flavin adenine dinucleotide binding"/>
    <property type="evidence" value="ECO:0007669"/>
    <property type="project" value="TreeGrafter"/>
</dbReference>
<evidence type="ECO:0000313" key="6">
    <source>
        <dbReference type="EMBL" id="KAG2967320.1"/>
    </source>
</evidence>
<evidence type="ECO:0000256" key="1">
    <source>
        <dbReference type="ARBA" id="ARBA00001974"/>
    </source>
</evidence>
<protein>
    <recommendedName>
        <fullName evidence="5">FAD/NAD(P)-binding domain-containing protein</fullName>
    </recommendedName>
</protein>
<proteinExistence type="predicted"/>
<feature type="region of interest" description="Disordered" evidence="4">
    <location>
        <begin position="191"/>
        <end position="211"/>
    </location>
</feature>
<name>A0A8T1F7W9_9STRA</name>
<dbReference type="GO" id="GO:0006103">
    <property type="term" value="P:2-oxoglutarate metabolic process"/>
    <property type="evidence" value="ECO:0007669"/>
    <property type="project" value="TreeGrafter"/>
</dbReference>
<dbReference type="InterPro" id="IPR036188">
    <property type="entry name" value="FAD/NAD-bd_sf"/>
</dbReference>
<dbReference type="VEuPathDB" id="FungiDB:PC110_g21451"/>
<evidence type="ECO:0000313" key="7">
    <source>
        <dbReference type="Proteomes" id="UP000697107"/>
    </source>
</evidence>
<dbReference type="Pfam" id="PF07992">
    <property type="entry name" value="Pyr_redox_2"/>
    <property type="match status" value="1"/>
</dbReference>
<dbReference type="GO" id="GO:0004148">
    <property type="term" value="F:dihydrolipoyl dehydrogenase (NADH) activity"/>
    <property type="evidence" value="ECO:0007669"/>
    <property type="project" value="TreeGrafter"/>
</dbReference>
<dbReference type="PANTHER" id="PTHR22912:SF93">
    <property type="entry name" value="SOLUBLE PYRIDINE NUCLEOTIDE TRANSHYDROGENASE"/>
    <property type="match status" value="1"/>
</dbReference>
<comment type="cofactor">
    <cofactor evidence="1">
        <name>FAD</name>
        <dbReference type="ChEBI" id="CHEBI:57692"/>
    </cofactor>
</comment>
<feature type="compositionally biased region" description="Polar residues" evidence="4">
    <location>
        <begin position="191"/>
        <end position="207"/>
    </location>
</feature>
<evidence type="ECO:0000256" key="3">
    <source>
        <dbReference type="ARBA" id="ARBA00022827"/>
    </source>
</evidence>
<keyword evidence="2" id="KW-0285">Flavoprotein</keyword>
<dbReference type="AlphaFoldDB" id="A0A8T1F7W9"/>
<keyword evidence="3" id="KW-0274">FAD</keyword>
<accession>A0A8T1F7W9</accession>
<sequence length="271" mass="29877">MVNVVPGHTATVVDGRPDMLSFCDHEIISNLTYEMQSNGARFLLGETVKKVGTTDKRVKVFFNSGKVLSADALLYTVGRQTATDGLNLDGVGISRNHRGLINLDKNYQSDQPYIYAAGDCIGAPALASTSTEQGRLASCHMWNPDEELAAICQLENGNYTYDIYTIPEISMSPVIITLRIEASRAMAIASRTPSRSRSIEATSPRNTKSFDKTANFLSTSSKRQFMHRLDGDSKNAQSLRRHRVHRLQNLLTLHSIQRLECAILTVLSAVA</sequence>
<dbReference type="Gene3D" id="3.50.50.60">
    <property type="entry name" value="FAD/NAD(P)-binding domain"/>
    <property type="match status" value="2"/>
</dbReference>
<evidence type="ECO:0000256" key="2">
    <source>
        <dbReference type="ARBA" id="ARBA00022630"/>
    </source>
</evidence>
<dbReference type="GO" id="GO:0005829">
    <property type="term" value="C:cytosol"/>
    <property type="evidence" value="ECO:0007669"/>
    <property type="project" value="TreeGrafter"/>
</dbReference>
<dbReference type="InterPro" id="IPR050151">
    <property type="entry name" value="Class-I_Pyr_Nuc-Dis_Oxidored"/>
</dbReference>
<dbReference type="InterPro" id="IPR023753">
    <property type="entry name" value="FAD/NAD-binding_dom"/>
</dbReference>
<evidence type="ECO:0000259" key="5">
    <source>
        <dbReference type="Pfam" id="PF07992"/>
    </source>
</evidence>
<dbReference type="PANTHER" id="PTHR22912">
    <property type="entry name" value="DISULFIDE OXIDOREDUCTASE"/>
    <property type="match status" value="1"/>
</dbReference>
<dbReference type="EMBL" id="RCML01000941">
    <property type="protein sequence ID" value="KAG2967320.1"/>
    <property type="molecule type" value="Genomic_DNA"/>
</dbReference>
<evidence type="ECO:0000256" key="4">
    <source>
        <dbReference type="SAM" id="MobiDB-lite"/>
    </source>
</evidence>
<feature type="domain" description="FAD/NAD(P)-binding" evidence="5">
    <location>
        <begin position="7"/>
        <end position="134"/>
    </location>
</feature>
<comment type="caution">
    <text evidence="6">The sequence shown here is derived from an EMBL/GenBank/DDBJ whole genome shotgun (WGS) entry which is preliminary data.</text>
</comment>
<organism evidence="6 7">
    <name type="scientific">Phytophthora cactorum</name>
    <dbReference type="NCBI Taxonomy" id="29920"/>
    <lineage>
        <taxon>Eukaryota</taxon>
        <taxon>Sar</taxon>
        <taxon>Stramenopiles</taxon>
        <taxon>Oomycota</taxon>
        <taxon>Peronosporomycetes</taxon>
        <taxon>Peronosporales</taxon>
        <taxon>Peronosporaceae</taxon>
        <taxon>Phytophthora</taxon>
    </lineage>
</organism>
<reference evidence="6" key="1">
    <citation type="submission" date="2018-10" db="EMBL/GenBank/DDBJ databases">
        <title>Effector identification in a new, highly contiguous assembly of the strawberry crown rot pathogen Phytophthora cactorum.</title>
        <authorList>
            <person name="Armitage A.D."/>
            <person name="Nellist C.F."/>
            <person name="Bates H."/>
            <person name="Vickerstaff R.J."/>
            <person name="Harrison R.J."/>
        </authorList>
    </citation>
    <scope>NUCLEOTIDE SEQUENCE</scope>
    <source>
        <strain evidence="6">P415</strain>
    </source>
</reference>
<gene>
    <name evidence="6" type="ORF">PC118_g18661</name>
</gene>